<keyword evidence="2" id="KW-0548">Nucleotidyltransferase</keyword>
<dbReference type="NCBIfam" id="TIGR01208">
    <property type="entry name" value="rmlA_long"/>
    <property type="match status" value="1"/>
</dbReference>
<dbReference type="InterPro" id="IPR029044">
    <property type="entry name" value="Nucleotide-diphossugar_trans"/>
</dbReference>
<dbReference type="RefSeq" id="WP_307554689.1">
    <property type="nucleotide sequence ID" value="NZ_JAUSQU010000001.1"/>
</dbReference>
<evidence type="ECO:0000313" key="3">
    <source>
        <dbReference type="Proteomes" id="UP001225356"/>
    </source>
</evidence>
<dbReference type="GO" id="GO:0008879">
    <property type="term" value="F:glucose-1-phosphate thymidylyltransferase activity"/>
    <property type="evidence" value="ECO:0007669"/>
    <property type="project" value="UniProtKB-EC"/>
</dbReference>
<keyword evidence="3" id="KW-1185">Reference proteome</keyword>
<evidence type="ECO:0000259" key="1">
    <source>
        <dbReference type="Pfam" id="PF00483"/>
    </source>
</evidence>
<dbReference type="EC" id="2.7.7.24" evidence="2"/>
<dbReference type="SUPFAM" id="SSF53448">
    <property type="entry name" value="Nucleotide-diphospho-sugar transferases"/>
    <property type="match status" value="1"/>
</dbReference>
<name>A0ABT9Q3T8_9ACTN</name>
<dbReference type="Pfam" id="PF00483">
    <property type="entry name" value="NTP_transferase"/>
    <property type="match status" value="1"/>
</dbReference>
<dbReference type="PANTHER" id="PTHR42883:SF2">
    <property type="entry name" value="THYMIDYLYLTRANSFERASE"/>
    <property type="match status" value="1"/>
</dbReference>
<sequence>MKALVLVGGKGTRLRPLTHTSAKQLVPVANKPVLFYGLEAIRDAGITTVGLIVGDTAEEVREAVGDGSRFGLDVTYIRQEAPLGLAHCVLIAAEFLADEPFVMYLGDNFLVDGITELVDAFRRSDYDAQILLTRVAEPQFYGVAELGPEGEILGLEEKPEHPRSDLAIVGVYIFSPAVHAAVRAIRPSARGELEITDAITWLIDNGSSVHSHLVDGYWKDTGRLQDMLECNRIVLERVEPDIRGTVDGLSEITGRVVVEPGAVVENSVLRGPIVIGADTKILSSYVGPFTSIGSGCLVDGAEIEYSIVLDGSSVRGVSRVAHSLIGRNVEVSRAAGVSNTHELMVGDHSRIQVRA</sequence>
<dbReference type="EMBL" id="JAUSQU010000001">
    <property type="protein sequence ID" value="MDP9841395.1"/>
    <property type="molecule type" value="Genomic_DNA"/>
</dbReference>
<dbReference type="Proteomes" id="UP001225356">
    <property type="component" value="Unassembled WGS sequence"/>
</dbReference>
<accession>A0ABT9Q3T8</accession>
<organism evidence="2 3">
    <name type="scientific">Streptosporangium lutulentum</name>
    <dbReference type="NCBI Taxonomy" id="1461250"/>
    <lineage>
        <taxon>Bacteria</taxon>
        <taxon>Bacillati</taxon>
        <taxon>Actinomycetota</taxon>
        <taxon>Actinomycetes</taxon>
        <taxon>Streptosporangiales</taxon>
        <taxon>Streptosporangiaceae</taxon>
        <taxon>Streptosporangium</taxon>
    </lineage>
</organism>
<protein>
    <submittedName>
        <fullName evidence="2">Glucose-1-phosphate thymidylyltransferase</fullName>
        <ecNumber evidence="2">2.7.7.24</ecNumber>
    </submittedName>
</protein>
<dbReference type="CDD" id="cd04189">
    <property type="entry name" value="G1P_TT_long"/>
    <property type="match status" value="1"/>
</dbReference>
<dbReference type="Gene3D" id="3.90.550.10">
    <property type="entry name" value="Spore Coat Polysaccharide Biosynthesis Protein SpsA, Chain A"/>
    <property type="match status" value="1"/>
</dbReference>
<feature type="domain" description="Nucleotidyl transferase" evidence="1">
    <location>
        <begin position="2"/>
        <end position="235"/>
    </location>
</feature>
<proteinExistence type="predicted"/>
<gene>
    <name evidence="2" type="ORF">J2853_000606</name>
</gene>
<evidence type="ECO:0000313" key="2">
    <source>
        <dbReference type="EMBL" id="MDP9841395.1"/>
    </source>
</evidence>
<keyword evidence="2" id="KW-0808">Transferase</keyword>
<reference evidence="2 3" key="1">
    <citation type="submission" date="2023-07" db="EMBL/GenBank/DDBJ databases">
        <title>Sequencing the genomes of 1000 actinobacteria strains.</title>
        <authorList>
            <person name="Klenk H.-P."/>
        </authorList>
    </citation>
    <scope>NUCLEOTIDE SEQUENCE [LARGE SCALE GENOMIC DNA]</scope>
    <source>
        <strain evidence="2 3">DSM 46740</strain>
    </source>
</reference>
<dbReference type="InterPro" id="IPR005908">
    <property type="entry name" value="G1P_thy_trans_l"/>
</dbReference>
<comment type="caution">
    <text evidence="2">The sequence shown here is derived from an EMBL/GenBank/DDBJ whole genome shotgun (WGS) entry which is preliminary data.</text>
</comment>
<dbReference type="PANTHER" id="PTHR42883">
    <property type="entry name" value="GLUCOSE-1-PHOSPHATE THYMIDYLTRANSFERASE"/>
    <property type="match status" value="1"/>
</dbReference>
<dbReference type="InterPro" id="IPR005835">
    <property type="entry name" value="NTP_transferase_dom"/>
</dbReference>
<dbReference type="Gene3D" id="2.160.10.10">
    <property type="entry name" value="Hexapeptide repeat proteins"/>
    <property type="match status" value="1"/>
</dbReference>